<dbReference type="AlphaFoldDB" id="A0AAV3PI02"/>
<name>A0AAV3PI02_LITER</name>
<organism evidence="2 3">
    <name type="scientific">Lithospermum erythrorhizon</name>
    <name type="common">Purple gromwell</name>
    <name type="synonym">Lithospermum officinale var. erythrorhizon</name>
    <dbReference type="NCBI Taxonomy" id="34254"/>
    <lineage>
        <taxon>Eukaryota</taxon>
        <taxon>Viridiplantae</taxon>
        <taxon>Streptophyta</taxon>
        <taxon>Embryophyta</taxon>
        <taxon>Tracheophyta</taxon>
        <taxon>Spermatophyta</taxon>
        <taxon>Magnoliopsida</taxon>
        <taxon>eudicotyledons</taxon>
        <taxon>Gunneridae</taxon>
        <taxon>Pentapetalae</taxon>
        <taxon>asterids</taxon>
        <taxon>lamiids</taxon>
        <taxon>Boraginales</taxon>
        <taxon>Boraginaceae</taxon>
        <taxon>Boraginoideae</taxon>
        <taxon>Lithospermeae</taxon>
        <taxon>Lithospermum</taxon>
    </lineage>
</organism>
<sequence>MEPLSSYKEVQKLTGCLAILNCFISKSRERNLPFFKNLRGMSKEKFTWDEESNKAFTELKEYLGSPQLLSRPESGKSLQLYLAISDVAVSSVLIKEVEGAQKSIYYVSHVLRGAEEMYPIIDKASFALVISTRKLKSYFESHLIQVVTDQPRNTVLTSSALIGRLTTWAIELGEFEISYSPWTSIKAQALADFVIECMARAHPIIQAQPKEEETNSANFEWSMHIDGPEMTKERVQYY</sequence>
<feature type="domain" description="Reverse transcriptase/retrotransposon-derived protein RNase H-like" evidence="1">
    <location>
        <begin position="48"/>
        <end position="146"/>
    </location>
</feature>
<keyword evidence="3" id="KW-1185">Reference proteome</keyword>
<dbReference type="Gene3D" id="3.30.70.270">
    <property type="match status" value="1"/>
</dbReference>
<dbReference type="PANTHER" id="PTHR48475">
    <property type="entry name" value="RIBONUCLEASE H"/>
    <property type="match status" value="1"/>
</dbReference>
<evidence type="ECO:0000313" key="2">
    <source>
        <dbReference type="EMBL" id="GAA0149945.1"/>
    </source>
</evidence>
<dbReference type="InterPro" id="IPR043502">
    <property type="entry name" value="DNA/RNA_pol_sf"/>
</dbReference>
<evidence type="ECO:0000313" key="3">
    <source>
        <dbReference type="Proteomes" id="UP001454036"/>
    </source>
</evidence>
<dbReference type="PANTHER" id="PTHR48475:SF2">
    <property type="entry name" value="RIBONUCLEASE H"/>
    <property type="match status" value="1"/>
</dbReference>
<gene>
    <name evidence="2" type="ORF">LIER_37030</name>
</gene>
<comment type="caution">
    <text evidence="2">The sequence shown here is derived from an EMBL/GenBank/DDBJ whole genome shotgun (WGS) entry which is preliminary data.</text>
</comment>
<accession>A0AAV3PI02</accession>
<reference evidence="2 3" key="1">
    <citation type="submission" date="2024-01" db="EMBL/GenBank/DDBJ databases">
        <title>The complete chloroplast genome sequence of Lithospermum erythrorhizon: insights into the phylogenetic relationship among Boraginaceae species and the maternal lineages of purple gromwells.</title>
        <authorList>
            <person name="Okada T."/>
            <person name="Watanabe K."/>
        </authorList>
    </citation>
    <scope>NUCLEOTIDE SEQUENCE [LARGE SCALE GENOMIC DNA]</scope>
</reference>
<dbReference type="Pfam" id="PF17919">
    <property type="entry name" value="RT_RNaseH_2"/>
    <property type="match status" value="1"/>
</dbReference>
<dbReference type="EMBL" id="BAABME010017405">
    <property type="protein sequence ID" value="GAA0149945.1"/>
    <property type="molecule type" value="Genomic_DNA"/>
</dbReference>
<evidence type="ECO:0000259" key="1">
    <source>
        <dbReference type="Pfam" id="PF17919"/>
    </source>
</evidence>
<dbReference type="Proteomes" id="UP001454036">
    <property type="component" value="Unassembled WGS sequence"/>
</dbReference>
<dbReference type="SUPFAM" id="SSF56672">
    <property type="entry name" value="DNA/RNA polymerases"/>
    <property type="match status" value="1"/>
</dbReference>
<protein>
    <recommendedName>
        <fullName evidence="1">Reverse transcriptase/retrotransposon-derived protein RNase H-like domain-containing protein</fullName>
    </recommendedName>
</protein>
<dbReference type="InterPro" id="IPR043128">
    <property type="entry name" value="Rev_trsase/Diguanyl_cyclase"/>
</dbReference>
<dbReference type="InterPro" id="IPR041577">
    <property type="entry name" value="RT_RNaseH_2"/>
</dbReference>
<proteinExistence type="predicted"/>